<evidence type="ECO:0000256" key="1">
    <source>
        <dbReference type="SAM" id="MobiDB-lite"/>
    </source>
</evidence>
<sequence length="273" mass="29894">MRKRRTAYAALLLALAFPMSVRGETFSGSDGWGVSFDGNQMNSTFTNADIEDTIYLMQPGDTADIHLSLRNDYSAGTDWYMTNQVLQSLEDSQSVAQGGAYSYILTYIDPQGQSDILYSSEKVGGDTINESGEGLHQATNSLEDYFYLDTLGSGEEGEITLQVKLEGETQGNEYQDTLARLQMNFAVELSDQTSSGGGNDTDNPDKEDTRENAGGARRGRVVKTGDTSRVMLFSLLTLGAGAVCLILGILRIRENKKAEETGGDRDQKKRRTR</sequence>
<evidence type="ECO:0000313" key="4">
    <source>
        <dbReference type="EMBL" id="HJD29249.1"/>
    </source>
</evidence>
<reference evidence="4" key="1">
    <citation type="journal article" date="2021" name="PeerJ">
        <title>Extensive microbial diversity within the chicken gut microbiome revealed by metagenomics and culture.</title>
        <authorList>
            <person name="Gilroy R."/>
            <person name="Ravi A."/>
            <person name="Getino M."/>
            <person name="Pursley I."/>
            <person name="Horton D.L."/>
            <person name="Alikhan N.F."/>
            <person name="Baker D."/>
            <person name="Gharbi K."/>
            <person name="Hall N."/>
            <person name="Watson M."/>
            <person name="Adriaenssens E.M."/>
            <person name="Foster-Nyarko E."/>
            <person name="Jarju S."/>
            <person name="Secka A."/>
            <person name="Antonio M."/>
            <person name="Oren A."/>
            <person name="Chaudhuri R.R."/>
            <person name="La Ragione R."/>
            <person name="Hildebrand F."/>
            <person name="Pallen M.J."/>
        </authorList>
    </citation>
    <scope>NUCLEOTIDE SEQUENCE</scope>
    <source>
        <strain evidence="4">ChiBcec6-4105</strain>
    </source>
</reference>
<protein>
    <recommendedName>
        <fullName evidence="6">Sortase B protein-sorting domain-containing protein</fullName>
    </recommendedName>
</protein>
<keyword evidence="3" id="KW-0732">Signal</keyword>
<evidence type="ECO:0008006" key="6">
    <source>
        <dbReference type="Google" id="ProtNLM"/>
    </source>
</evidence>
<dbReference type="Proteomes" id="UP000823892">
    <property type="component" value="Unassembled WGS sequence"/>
</dbReference>
<dbReference type="EMBL" id="DWUY01000217">
    <property type="protein sequence ID" value="HJD29249.1"/>
    <property type="molecule type" value="Genomic_DNA"/>
</dbReference>
<feature type="signal peptide" evidence="3">
    <location>
        <begin position="1"/>
        <end position="23"/>
    </location>
</feature>
<feature type="transmembrane region" description="Helical" evidence="2">
    <location>
        <begin position="230"/>
        <end position="250"/>
    </location>
</feature>
<name>A0A9D2TY08_9FIRM</name>
<gene>
    <name evidence="4" type="ORF">H9914_09715</name>
</gene>
<evidence type="ECO:0000256" key="3">
    <source>
        <dbReference type="SAM" id="SignalP"/>
    </source>
</evidence>
<keyword evidence="2" id="KW-0812">Transmembrane</keyword>
<feature type="region of interest" description="Disordered" evidence="1">
    <location>
        <begin position="190"/>
        <end position="221"/>
    </location>
</feature>
<accession>A0A9D2TY08</accession>
<proteinExistence type="predicted"/>
<feature type="chain" id="PRO_5039259817" description="Sortase B protein-sorting domain-containing protein" evidence="3">
    <location>
        <begin position="24"/>
        <end position="273"/>
    </location>
</feature>
<keyword evidence="2" id="KW-1133">Transmembrane helix</keyword>
<evidence type="ECO:0000256" key="2">
    <source>
        <dbReference type="SAM" id="Phobius"/>
    </source>
</evidence>
<evidence type="ECO:0000313" key="5">
    <source>
        <dbReference type="Proteomes" id="UP000823892"/>
    </source>
</evidence>
<dbReference type="AlphaFoldDB" id="A0A9D2TY08"/>
<comment type="caution">
    <text evidence="4">The sequence shown here is derived from an EMBL/GenBank/DDBJ whole genome shotgun (WGS) entry which is preliminary data.</text>
</comment>
<organism evidence="4 5">
    <name type="scientific">Candidatus Blautia avicola</name>
    <dbReference type="NCBI Taxonomy" id="2838483"/>
    <lineage>
        <taxon>Bacteria</taxon>
        <taxon>Bacillati</taxon>
        <taxon>Bacillota</taxon>
        <taxon>Clostridia</taxon>
        <taxon>Lachnospirales</taxon>
        <taxon>Lachnospiraceae</taxon>
        <taxon>Blautia</taxon>
    </lineage>
</organism>
<reference evidence="4" key="2">
    <citation type="submission" date="2021-04" db="EMBL/GenBank/DDBJ databases">
        <authorList>
            <person name="Gilroy R."/>
        </authorList>
    </citation>
    <scope>NUCLEOTIDE SEQUENCE</scope>
    <source>
        <strain evidence="4">ChiBcec6-4105</strain>
    </source>
</reference>
<keyword evidence="2" id="KW-0472">Membrane</keyword>